<feature type="compositionally biased region" description="Basic and acidic residues" evidence="1">
    <location>
        <begin position="1449"/>
        <end position="1476"/>
    </location>
</feature>
<feature type="region of interest" description="Disordered" evidence="1">
    <location>
        <begin position="1269"/>
        <end position="1402"/>
    </location>
</feature>
<sequence length="1773" mass="202826">MKVKIPIYKWLQKTGLDVTDDGPGIQKGTVALSATTSLAFQNGTLMFDLLNSLAKTTSNRPAQQQLAKIKITRSQARIAITSNYRNLATVLDHFTIDLDDSTIESIANSNELPIENLLDEIYRVVTGQRAEVDQQNAKTNTVFGIQFDGLRLEENVVNRANTTLDLIVLLFENSFQMDTREIVELLTTKSARLQNIFSSGSNSIMLPNIVAFLTLARNHHALIVSLSAQDPPMLSFAIQVLSLGLSSPIDEITALSCEALIALVEHTHQTERLPKTLISPNISSTRQVTQKFNLSPASFPLSNAVWQWFSGQSEDNKTGITTSSGCAIILSILESRPCLAGHLSSLLLEMGASHLYDVLCVYGLQLVKTDEVKYLSLSENVLSAVEICLNDFEDKERSEAASGQLSKPKSGKALSPPPKPFVVQYYLVSNALSGVVEYAVRKSNEICTLLMRQLKQDQNATPSATVMDFSLLELSNGPLYQRAVNILLSCLSFLLHCWRVFPAAIETHSEITESVLSGLRFAVLLAHPHLSLLLSFKLVALEHKMIEQHNPFAVLLFKFLVSFVSAPVFIDQPDSSVDTLHTPPLDADIGLFRGLDKSLILALREPSHSALTPFSPFLTTPSRLLHFATPNTPLNQVGINERMSIDNLFSFVALAVVAHPTLPLLPFVTVVARRVESGVCGWGDLDILTLFLKSNMDEAQVLENETVISKLLHAMAKILSSDDVHNHLHAEQEGECGLGRARSLPVISPGFSESSLANPLHSQDGQRPMLPTLSELDTNGPFAPSFRPTLQQFKLIAFVFVHLVCKFHFLPSLTPLISNFIRSSLLLLLSSHSFVLSLLNSQTQKENKTSEGIVETEGECSIDWIKDHSHSILVDCIVGLGCTSRTVPSSSSVSLIADANRPDAKTAMTQFSSCVGMNVVRSLLILKQRSKEMFEMKIALVDDDLGASGSDHGDMNESGATAEHAFVLLVSFVFTRIKRNKGKIRLPQPSPIKQPAPPTEGSPLPPSVLDLVSRFSLWTLITRLPPASLVASQTSLPPTLTSSPKKKRVRDTKDQPRQNEVEEKLVDPINQIELTGGSIFRLWEMCLNETEPGVLFLSVEEVGQKRREEEKERAEEEEDSEEEEEHDEEEEMNAEFDAQAAELFLKITEEEEKRMIEEREKEKDRQQSDEEDKRRREQLKQERLERKRSQEERKQKLEEKKRKIAELTSQLMLMENRRQEALADSNDADVSQFLEAEKKQRMQIERMLKECKSDETEIEDEEAAIQSLSIEDEVEAELPPLPDLPPKPKDRKEIVMWEIQAAKRKHAEKEREKKKEELIEKRKMEELRRKHMSKRERLVVKAEERLREQKESGLQEEQERLRQEQWEREQFEAQQREEKQRKSLQKQREKWHEEVQRRREQKAMLETEIEQRWEECLPCQVFTQAEGELKVELDFVAVEVTMDEWKKMRQERGVGEEEKEAVAPEGGEETKEEKGSVRVWMRMSEVKKRDQTPKPRIPVPKFDSTEKDQMSVAHQRAKAVQDAKEAEEQKRKEAETRRYNQMLKRQAENKQKLADMKARKEMEEEEEKRRQIEAKEKKEERERERREKEEKRRAEEKRKLEEYKESIRQQEEEKRAKALAESEKEEERKRKEKELFQQRMQEKEQKEEEKKREREEKMKQHLEEEERIREEERKARVKAMKEREERQKAKDEEKKRMLAEFEKKNEKPKPKRVPKPSPQQQSTSDTQEEEQNNEEGKEENVEETPNEKQVEDAEGEVADTAAQDPQPEETTEE</sequence>
<feature type="compositionally biased region" description="Pro residues" evidence="1">
    <location>
        <begin position="988"/>
        <end position="1005"/>
    </location>
</feature>
<feature type="compositionally biased region" description="Basic and acidic residues" evidence="1">
    <location>
        <begin position="1286"/>
        <end position="1295"/>
    </location>
</feature>
<feature type="region of interest" description="Disordered" evidence="1">
    <location>
        <begin position="985"/>
        <end position="1005"/>
    </location>
</feature>
<feature type="compositionally biased region" description="Basic and acidic residues" evidence="1">
    <location>
        <begin position="1734"/>
        <end position="1751"/>
    </location>
</feature>
<dbReference type="PANTHER" id="PTHR34491">
    <property type="entry name" value="A-TYPE INCLUSION PROTEIN, PUTATIVE-RELATED"/>
    <property type="match status" value="1"/>
</dbReference>
<comment type="caution">
    <text evidence="2">The sequence shown here is derived from an EMBL/GenBank/DDBJ whole genome shotgun (WGS) entry which is preliminary data.</text>
</comment>
<feature type="compositionally biased region" description="Basic and acidic residues" evidence="1">
    <location>
        <begin position="1105"/>
        <end position="1114"/>
    </location>
</feature>
<feature type="compositionally biased region" description="Basic and acidic residues" evidence="1">
    <location>
        <begin position="1147"/>
        <end position="1202"/>
    </location>
</feature>
<dbReference type="Proteomes" id="UP001281761">
    <property type="component" value="Unassembled WGS sequence"/>
</dbReference>
<keyword evidence="3" id="KW-1185">Reference proteome</keyword>
<feature type="region of interest" description="Disordered" evidence="1">
    <location>
        <begin position="1032"/>
        <end position="1060"/>
    </location>
</feature>
<feature type="compositionally biased region" description="Low complexity" evidence="1">
    <location>
        <begin position="1034"/>
        <end position="1043"/>
    </location>
</feature>
<feature type="compositionally biased region" description="Basic and acidic residues" evidence="1">
    <location>
        <begin position="1307"/>
        <end position="1328"/>
    </location>
</feature>
<feature type="compositionally biased region" description="Basic and acidic residues" evidence="1">
    <location>
        <begin position="1545"/>
        <end position="1708"/>
    </location>
</feature>
<feature type="region of interest" description="Disordered" evidence="1">
    <location>
        <begin position="1449"/>
        <end position="1773"/>
    </location>
</feature>
<feature type="compositionally biased region" description="Basic and acidic residues" evidence="1">
    <location>
        <begin position="1484"/>
        <end position="1493"/>
    </location>
</feature>
<accession>A0ABQ9WU72</accession>
<evidence type="ECO:0000313" key="3">
    <source>
        <dbReference type="Proteomes" id="UP001281761"/>
    </source>
</evidence>
<organism evidence="2 3">
    <name type="scientific">Blattamonas nauphoetae</name>
    <dbReference type="NCBI Taxonomy" id="2049346"/>
    <lineage>
        <taxon>Eukaryota</taxon>
        <taxon>Metamonada</taxon>
        <taxon>Preaxostyla</taxon>
        <taxon>Oxymonadida</taxon>
        <taxon>Blattamonas</taxon>
    </lineage>
</organism>
<feature type="compositionally biased region" description="Basic and acidic residues" evidence="1">
    <location>
        <begin position="1519"/>
        <end position="1538"/>
    </location>
</feature>
<proteinExistence type="predicted"/>
<dbReference type="EMBL" id="JARBJD010000367">
    <property type="protein sequence ID" value="KAK2943040.1"/>
    <property type="molecule type" value="Genomic_DNA"/>
</dbReference>
<evidence type="ECO:0000313" key="2">
    <source>
        <dbReference type="EMBL" id="KAK2943040.1"/>
    </source>
</evidence>
<feature type="compositionally biased region" description="Acidic residues" evidence="1">
    <location>
        <begin position="1115"/>
        <end position="1134"/>
    </location>
</feature>
<feature type="compositionally biased region" description="Basic and acidic residues" evidence="1">
    <location>
        <begin position="1335"/>
        <end position="1402"/>
    </location>
</feature>
<name>A0ABQ9WU72_9EUKA</name>
<gene>
    <name evidence="2" type="ORF">BLNAU_22051</name>
</gene>
<dbReference type="PANTHER" id="PTHR34491:SF156">
    <property type="entry name" value="KINESIN MOTOR DOMAIN-CONTAINING PROTEIN"/>
    <property type="match status" value="1"/>
</dbReference>
<protein>
    <submittedName>
        <fullName evidence="2">Uncharacterized protein</fullName>
    </submittedName>
</protein>
<reference evidence="2 3" key="1">
    <citation type="journal article" date="2022" name="bioRxiv">
        <title>Genomics of Preaxostyla Flagellates Illuminates Evolutionary Transitions and the Path Towards Mitochondrial Loss.</title>
        <authorList>
            <person name="Novak L.V.F."/>
            <person name="Treitli S.C."/>
            <person name="Pyrih J."/>
            <person name="Halakuc P."/>
            <person name="Pipaliya S.V."/>
            <person name="Vacek V."/>
            <person name="Brzon O."/>
            <person name="Soukal P."/>
            <person name="Eme L."/>
            <person name="Dacks J.B."/>
            <person name="Karnkowska A."/>
            <person name="Elias M."/>
            <person name="Hampl V."/>
        </authorList>
    </citation>
    <scope>NUCLEOTIDE SEQUENCE [LARGE SCALE GENOMIC DNA]</scope>
    <source>
        <strain evidence="2">NAU3</strain>
        <tissue evidence="2">Gut</tissue>
    </source>
</reference>
<evidence type="ECO:0000256" key="1">
    <source>
        <dbReference type="SAM" id="MobiDB-lite"/>
    </source>
</evidence>
<feature type="region of interest" description="Disordered" evidence="1">
    <location>
        <begin position="1105"/>
        <end position="1202"/>
    </location>
</feature>
<feature type="compositionally biased region" description="Basic and acidic residues" evidence="1">
    <location>
        <begin position="1051"/>
        <end position="1060"/>
    </location>
</feature>